<dbReference type="EMBL" id="CP072788">
    <property type="protein sequence ID" value="QTR03443.1"/>
    <property type="molecule type" value="Genomic_DNA"/>
</dbReference>
<protein>
    <submittedName>
        <fullName evidence="1">Uncharacterized protein</fullName>
    </submittedName>
</protein>
<name>A0A8T8HXV6_9PSEU</name>
<dbReference type="AlphaFoldDB" id="A0A8T8HXV6"/>
<reference evidence="1" key="1">
    <citation type="submission" date="2021-04" db="EMBL/GenBank/DDBJ databases">
        <title>Saccharothrix algeriensis WGS.</title>
        <authorList>
            <person name="Stuskova K."/>
            <person name="Hakalova E."/>
            <person name="Tebbal A.B."/>
            <person name="Eichmeier A."/>
        </authorList>
    </citation>
    <scope>NUCLEOTIDE SEQUENCE</scope>
    <source>
        <strain evidence="1">NRRL B-24137</strain>
    </source>
</reference>
<dbReference type="Proteomes" id="UP000671828">
    <property type="component" value="Chromosome"/>
</dbReference>
<sequence length="69" mass="7720">MQKADPLSALSDRYQRAALGYVELRWPVLPGGVLHEGRLVDPVTEDPVANVNLHPTNEATTDVDLVRRW</sequence>
<feature type="non-terminal residue" evidence="1">
    <location>
        <position position="69"/>
    </location>
</feature>
<organism evidence="1 2">
    <name type="scientific">Saccharothrix algeriensis</name>
    <dbReference type="NCBI Taxonomy" id="173560"/>
    <lineage>
        <taxon>Bacteria</taxon>
        <taxon>Bacillati</taxon>
        <taxon>Actinomycetota</taxon>
        <taxon>Actinomycetes</taxon>
        <taxon>Pseudonocardiales</taxon>
        <taxon>Pseudonocardiaceae</taxon>
        <taxon>Saccharothrix</taxon>
    </lineage>
</organism>
<gene>
    <name evidence="1" type="ORF">J7S33_31860</name>
</gene>
<accession>A0A8T8HXV6</accession>
<evidence type="ECO:0000313" key="2">
    <source>
        <dbReference type="Proteomes" id="UP000671828"/>
    </source>
</evidence>
<proteinExistence type="predicted"/>
<evidence type="ECO:0000313" key="1">
    <source>
        <dbReference type="EMBL" id="QTR03443.1"/>
    </source>
</evidence>